<name>A0AAF3FIU2_9BILA</name>
<sequence>MDSPYRPSVFIPREAKNLSAHEYTILKPLSDKCRKCRSGTQFVYSPIARRKSGQLQAIGRFSCLKMMCIQTTSGRLIEIFSTKNKEVHIVPIGQCSANQCSISLALDGPAESNHIKLSPFLIASSSLPTNFVPLPIRGFSCGGCDEEIAFCVNEEMSERADEESFSFEESRDQSR</sequence>
<evidence type="ECO:0000313" key="1">
    <source>
        <dbReference type="Proteomes" id="UP000887575"/>
    </source>
</evidence>
<dbReference type="WBParaSite" id="MBELARI_LOCUS6556">
    <property type="protein sequence ID" value="MBELARI_LOCUS6556"/>
    <property type="gene ID" value="MBELARI_LOCUS6556"/>
</dbReference>
<dbReference type="AlphaFoldDB" id="A0AAF3FIU2"/>
<proteinExistence type="predicted"/>
<accession>A0AAF3FIU2</accession>
<dbReference type="Proteomes" id="UP000887575">
    <property type="component" value="Unassembled WGS sequence"/>
</dbReference>
<reference evidence="2" key="1">
    <citation type="submission" date="2024-02" db="UniProtKB">
        <authorList>
            <consortium name="WormBaseParasite"/>
        </authorList>
    </citation>
    <scope>IDENTIFICATION</scope>
</reference>
<organism evidence="1 2">
    <name type="scientific">Mesorhabditis belari</name>
    <dbReference type="NCBI Taxonomy" id="2138241"/>
    <lineage>
        <taxon>Eukaryota</taxon>
        <taxon>Metazoa</taxon>
        <taxon>Ecdysozoa</taxon>
        <taxon>Nematoda</taxon>
        <taxon>Chromadorea</taxon>
        <taxon>Rhabditida</taxon>
        <taxon>Rhabditina</taxon>
        <taxon>Rhabditomorpha</taxon>
        <taxon>Rhabditoidea</taxon>
        <taxon>Rhabditidae</taxon>
        <taxon>Mesorhabditinae</taxon>
        <taxon>Mesorhabditis</taxon>
    </lineage>
</organism>
<evidence type="ECO:0000313" key="2">
    <source>
        <dbReference type="WBParaSite" id="MBELARI_LOCUS6556"/>
    </source>
</evidence>
<keyword evidence="1" id="KW-1185">Reference proteome</keyword>
<protein>
    <submittedName>
        <fullName evidence="2">Uncharacterized protein</fullName>
    </submittedName>
</protein>